<accession>A0A0F8L659</accession>
<evidence type="ECO:0000313" key="2">
    <source>
        <dbReference type="Proteomes" id="UP000034468"/>
    </source>
</evidence>
<protein>
    <submittedName>
        <fullName evidence="1">Uncharacterized protein</fullName>
    </submittedName>
</protein>
<gene>
    <name evidence="1" type="ORF">DU66_01725</name>
</gene>
<proteinExistence type="predicted"/>
<dbReference type="EMBL" id="JJPU01000132">
    <property type="protein sequence ID" value="KKG95553.1"/>
    <property type="molecule type" value="Genomic_DNA"/>
</dbReference>
<name>A0A0F8L659_METMZ</name>
<sequence>LGIVGKALCFVMFILPNNTKQRALIFILLSKSGLIHEVIIIASASLSGGYAQNAERKLRLKNKLENKYILEILSPITSCRSTSCRKFGYFTLIFVFLIF</sequence>
<dbReference type="Proteomes" id="UP000034468">
    <property type="component" value="Unassembled WGS sequence"/>
</dbReference>
<reference evidence="1 2" key="1">
    <citation type="journal article" date="2015" name="ISME J.">
        <title>Genomic and phenotypic differentiation among Methanosarcina mazei populations from Columbia River sediment.</title>
        <authorList>
            <person name="Youngblut N.D."/>
            <person name="Wirth J.S."/>
            <person name="Henriksen J.R."/>
            <person name="Smith M."/>
            <person name="Simon H."/>
            <person name="Metcalf W.W."/>
            <person name="Whitaker R.J."/>
        </authorList>
    </citation>
    <scope>NUCLEOTIDE SEQUENCE [LARGE SCALE GENOMIC DNA]</scope>
    <source>
        <strain evidence="1 2">3.H.M.1B.1</strain>
    </source>
</reference>
<comment type="caution">
    <text evidence="1">The sequence shown here is derived from an EMBL/GenBank/DDBJ whole genome shotgun (WGS) entry which is preliminary data.</text>
</comment>
<dbReference type="PATRIC" id="fig|2209.45.peg.396"/>
<evidence type="ECO:0000313" key="1">
    <source>
        <dbReference type="EMBL" id="KKG95553.1"/>
    </source>
</evidence>
<organism evidence="1 2">
    <name type="scientific">Methanosarcina mazei</name>
    <name type="common">Methanosarcina frisia</name>
    <dbReference type="NCBI Taxonomy" id="2209"/>
    <lineage>
        <taxon>Archaea</taxon>
        <taxon>Methanobacteriati</taxon>
        <taxon>Methanobacteriota</taxon>
        <taxon>Stenosarchaea group</taxon>
        <taxon>Methanomicrobia</taxon>
        <taxon>Methanosarcinales</taxon>
        <taxon>Methanosarcinaceae</taxon>
        <taxon>Methanosarcina</taxon>
    </lineage>
</organism>
<dbReference type="RefSeq" id="WP_048037190.1">
    <property type="nucleotide sequence ID" value="NZ_JJPI01000038.1"/>
</dbReference>
<feature type="non-terminal residue" evidence="1">
    <location>
        <position position="1"/>
    </location>
</feature>
<dbReference type="AlphaFoldDB" id="A0A0F8L659"/>